<dbReference type="InterPro" id="IPR045340">
    <property type="entry name" value="DUF6533"/>
</dbReference>
<keyword evidence="4" id="KW-1185">Reference proteome</keyword>
<name>A0A0C3DZA0_9AGAM</name>
<keyword evidence="1" id="KW-0812">Transmembrane</keyword>
<dbReference type="Proteomes" id="UP000053989">
    <property type="component" value="Unassembled WGS sequence"/>
</dbReference>
<evidence type="ECO:0000313" key="3">
    <source>
        <dbReference type="EMBL" id="KIM61549.1"/>
    </source>
</evidence>
<evidence type="ECO:0000313" key="4">
    <source>
        <dbReference type="Proteomes" id="UP000053989"/>
    </source>
</evidence>
<dbReference type="OrthoDB" id="2692685at2759"/>
<dbReference type="STRING" id="1036808.A0A0C3DZA0"/>
<protein>
    <recommendedName>
        <fullName evidence="2">DUF6533 domain-containing protein</fullName>
    </recommendedName>
</protein>
<dbReference type="HOGENOM" id="CLU_143002_0_0_1"/>
<evidence type="ECO:0000259" key="2">
    <source>
        <dbReference type="Pfam" id="PF20151"/>
    </source>
</evidence>
<evidence type="ECO:0000256" key="1">
    <source>
        <dbReference type="SAM" id="Phobius"/>
    </source>
</evidence>
<sequence length="145" mass="16539">MAIVVGSPTPADQIGPLEALIAANQLQSQTSVAVTVVLFYDFFLTLDQEIEHIWKHNWNLTSALYIFVRYFGTFINLTGTVVMSVQSTTKVSQSFNEIQSWVEFIIVWAVQVILQMRLYALYHCSKRLLVFMVTFFVAEDTTTMT</sequence>
<feature type="transmembrane region" description="Helical" evidence="1">
    <location>
        <begin position="63"/>
        <end position="85"/>
    </location>
</feature>
<reference evidence="4" key="2">
    <citation type="submission" date="2015-01" db="EMBL/GenBank/DDBJ databases">
        <title>Evolutionary Origins and Diversification of the Mycorrhizal Mutualists.</title>
        <authorList>
            <consortium name="DOE Joint Genome Institute"/>
            <consortium name="Mycorrhizal Genomics Consortium"/>
            <person name="Kohler A."/>
            <person name="Kuo A."/>
            <person name="Nagy L.G."/>
            <person name="Floudas D."/>
            <person name="Copeland A."/>
            <person name="Barry K.W."/>
            <person name="Cichocki N."/>
            <person name="Veneault-Fourrey C."/>
            <person name="LaButti K."/>
            <person name="Lindquist E.A."/>
            <person name="Lipzen A."/>
            <person name="Lundell T."/>
            <person name="Morin E."/>
            <person name="Murat C."/>
            <person name="Riley R."/>
            <person name="Ohm R."/>
            <person name="Sun H."/>
            <person name="Tunlid A."/>
            <person name="Henrissat B."/>
            <person name="Grigoriev I.V."/>
            <person name="Hibbett D.S."/>
            <person name="Martin F."/>
        </authorList>
    </citation>
    <scope>NUCLEOTIDE SEQUENCE [LARGE SCALE GENOMIC DNA]</scope>
    <source>
        <strain evidence="4">Foug A</strain>
    </source>
</reference>
<accession>A0A0C3DZA0</accession>
<reference evidence="3 4" key="1">
    <citation type="submission" date="2014-04" db="EMBL/GenBank/DDBJ databases">
        <authorList>
            <consortium name="DOE Joint Genome Institute"/>
            <person name="Kuo A."/>
            <person name="Kohler A."/>
            <person name="Nagy L.G."/>
            <person name="Floudas D."/>
            <person name="Copeland A."/>
            <person name="Barry K.W."/>
            <person name="Cichocki N."/>
            <person name="Veneault-Fourrey C."/>
            <person name="LaButti K."/>
            <person name="Lindquist E.A."/>
            <person name="Lipzen A."/>
            <person name="Lundell T."/>
            <person name="Morin E."/>
            <person name="Murat C."/>
            <person name="Sun H."/>
            <person name="Tunlid A."/>
            <person name="Henrissat B."/>
            <person name="Grigoriev I.V."/>
            <person name="Hibbett D.S."/>
            <person name="Martin F."/>
            <person name="Nordberg H.P."/>
            <person name="Cantor M.N."/>
            <person name="Hua S.X."/>
        </authorList>
    </citation>
    <scope>NUCLEOTIDE SEQUENCE [LARGE SCALE GENOMIC DNA]</scope>
    <source>
        <strain evidence="3 4">Foug A</strain>
    </source>
</reference>
<feature type="transmembrane region" description="Helical" evidence="1">
    <location>
        <begin position="105"/>
        <end position="122"/>
    </location>
</feature>
<dbReference type="InParanoid" id="A0A0C3DZA0"/>
<dbReference type="EMBL" id="KN822051">
    <property type="protein sequence ID" value="KIM61549.1"/>
    <property type="molecule type" value="Genomic_DNA"/>
</dbReference>
<keyword evidence="1" id="KW-0472">Membrane</keyword>
<organism evidence="3 4">
    <name type="scientific">Scleroderma citrinum Foug A</name>
    <dbReference type="NCBI Taxonomy" id="1036808"/>
    <lineage>
        <taxon>Eukaryota</taxon>
        <taxon>Fungi</taxon>
        <taxon>Dikarya</taxon>
        <taxon>Basidiomycota</taxon>
        <taxon>Agaricomycotina</taxon>
        <taxon>Agaricomycetes</taxon>
        <taxon>Agaricomycetidae</taxon>
        <taxon>Boletales</taxon>
        <taxon>Sclerodermatineae</taxon>
        <taxon>Sclerodermataceae</taxon>
        <taxon>Scleroderma</taxon>
    </lineage>
</organism>
<feature type="domain" description="DUF6533" evidence="2">
    <location>
        <begin position="30"/>
        <end position="72"/>
    </location>
</feature>
<proteinExistence type="predicted"/>
<gene>
    <name evidence="3" type="ORF">SCLCIDRAFT_876821</name>
</gene>
<keyword evidence="1" id="KW-1133">Transmembrane helix</keyword>
<dbReference type="AlphaFoldDB" id="A0A0C3DZA0"/>
<dbReference type="Pfam" id="PF20151">
    <property type="entry name" value="DUF6533"/>
    <property type="match status" value="1"/>
</dbReference>